<comment type="caution">
    <text evidence="2">The sequence shown here is derived from an EMBL/GenBank/DDBJ whole genome shotgun (WGS) entry which is preliminary data.</text>
</comment>
<feature type="region of interest" description="Disordered" evidence="1">
    <location>
        <begin position="95"/>
        <end position="133"/>
    </location>
</feature>
<dbReference type="Proteomes" id="UP000241890">
    <property type="component" value="Unassembled WGS sequence"/>
</dbReference>
<accession>A0A2R5GXM5</accession>
<feature type="compositionally biased region" description="Acidic residues" evidence="1">
    <location>
        <begin position="106"/>
        <end position="116"/>
    </location>
</feature>
<sequence>MSRRLQLDGPEADSLETLEADGAQSTLRRRMQVEEAERKEAQHAMQRRVVQSIRLTGSNVARVGSVRAAKAGALLETLRGSVRVQRLSLARSSLSSARSRSVTANGEEDGDQDDSSENWVDNPLESSENSPLVSRYGQIDVTDEALELQDGSYNVQIFEDVARFGDDHETAHPLLSGPREFYRVFPGKVALLVRLLNLCASGDTRFTAGSLYVRCAQTKSSWMGKKLVQADPEERDFSRLRMYDDKTFPALVQDFQSPACFVAQTDGRQQVFYDAITEEIPFKDLIVVNRVSLGIARAAEHAYALYEQEGKFSLEKFWSAPARSQVINFAHRLGELLEHMLRLPQAFPISHIGGFRHARMHRYTIMVPTAVKMNPPSSHHRAQEGSRATSVQRGGSQGTRADLRLDAYEICEVIPRKGFEAIVLAECTSSVEESHALATLKGSTLLVSSPLFAYYVRGGGPQYPDPDYDLTLAVSMFFGQPCVDRTGTIVDHEVRLSPADPLPRVHLGSQTRRYVDGVLVSAVQDAFDNLAMATPTILWQAVEDSGVSALMQEGAARIMQQIEGGNATDIEILLDEDPATIAALFALVDLGWERFQRNQILIRVVYVARAVPEEVLAAVEGLRASNPAWEHIVELYAYENADLSEMLSLDDCVVVSCAHADLVFGSPHYQSFFVRQKGNAFCGAEAGAGQLDSKWQAAVRKEIQRRNVVSANNTESLLRLLRLQADLAPFTLVTLRDYLWWANFTMLWNKASVDLISRIPSMNARRVQNVFQFYRSDGWQRWALDITHHAKLKFPRSKSGHQAHHYKLLLKAFTDRVCASCGVGDRERAGLMCSNPFATGGAGDAHFQAETLSSLSTAFAVTSDYEVVRFGRSSHLLVDLQLAYAGDALAHFLRSS</sequence>
<feature type="region of interest" description="Disordered" evidence="1">
    <location>
        <begin position="1"/>
        <end position="45"/>
    </location>
</feature>
<feature type="region of interest" description="Disordered" evidence="1">
    <location>
        <begin position="374"/>
        <end position="398"/>
    </location>
</feature>
<name>A0A2R5GXM5_9STRA</name>
<feature type="compositionally biased region" description="Basic and acidic residues" evidence="1">
    <location>
        <begin position="31"/>
        <end position="42"/>
    </location>
</feature>
<evidence type="ECO:0000313" key="2">
    <source>
        <dbReference type="EMBL" id="GBG33453.1"/>
    </source>
</evidence>
<organism evidence="2 3">
    <name type="scientific">Hondaea fermentalgiana</name>
    <dbReference type="NCBI Taxonomy" id="2315210"/>
    <lineage>
        <taxon>Eukaryota</taxon>
        <taxon>Sar</taxon>
        <taxon>Stramenopiles</taxon>
        <taxon>Bigyra</taxon>
        <taxon>Labyrinthulomycetes</taxon>
        <taxon>Thraustochytrida</taxon>
        <taxon>Thraustochytriidae</taxon>
        <taxon>Hondaea</taxon>
    </lineage>
</organism>
<feature type="compositionally biased region" description="Acidic residues" evidence="1">
    <location>
        <begin position="10"/>
        <end position="19"/>
    </location>
</feature>
<protein>
    <submittedName>
        <fullName evidence="2">Uncharacterized protein</fullName>
    </submittedName>
</protein>
<dbReference type="AlphaFoldDB" id="A0A2R5GXM5"/>
<dbReference type="InParanoid" id="A0A2R5GXM5"/>
<keyword evidence="3" id="KW-1185">Reference proteome</keyword>
<gene>
    <name evidence="2" type="ORF">FCC1311_096762</name>
</gene>
<dbReference type="EMBL" id="BEYU01000155">
    <property type="protein sequence ID" value="GBG33453.1"/>
    <property type="molecule type" value="Genomic_DNA"/>
</dbReference>
<evidence type="ECO:0000256" key="1">
    <source>
        <dbReference type="SAM" id="MobiDB-lite"/>
    </source>
</evidence>
<evidence type="ECO:0000313" key="3">
    <source>
        <dbReference type="Proteomes" id="UP000241890"/>
    </source>
</evidence>
<proteinExistence type="predicted"/>
<reference evidence="2 3" key="1">
    <citation type="submission" date="2017-12" db="EMBL/GenBank/DDBJ databases">
        <title>Sequencing, de novo assembly and annotation of complete genome of a new Thraustochytrid species, strain FCC1311.</title>
        <authorList>
            <person name="Sedici K."/>
            <person name="Godart F."/>
            <person name="Aiese Cigliano R."/>
            <person name="Sanseverino W."/>
            <person name="Barakat M."/>
            <person name="Ortet P."/>
            <person name="Marechal E."/>
            <person name="Cagnac O."/>
            <person name="Amato A."/>
        </authorList>
    </citation>
    <scope>NUCLEOTIDE SEQUENCE [LARGE SCALE GENOMIC DNA]</scope>
</reference>